<dbReference type="EMBL" id="CM007650">
    <property type="protein sequence ID" value="ONM53854.1"/>
    <property type="molecule type" value="Genomic_DNA"/>
</dbReference>
<feature type="compositionally biased region" description="Basic and acidic residues" evidence="1">
    <location>
        <begin position="59"/>
        <end position="82"/>
    </location>
</feature>
<dbReference type="InParanoid" id="A0A1D6I0S2"/>
<dbReference type="AlphaFoldDB" id="A0A1D6I0S2"/>
<sequence length="120" mass="13849">MGEEFPCYSNPWGFFMENGEPIETDQMEHNDGHTPLTNISNTITIADENGSKSLGPNVDAKERKRQRERERYVEMTVEQKNEKSRKRREVSQRNKGPPIQPEASRGDEKVKFLIVIIPTC</sequence>
<evidence type="ECO:0000256" key="1">
    <source>
        <dbReference type="SAM" id="MobiDB-lite"/>
    </source>
</evidence>
<evidence type="ECO:0000313" key="2">
    <source>
        <dbReference type="EMBL" id="ONM53854.1"/>
    </source>
</evidence>
<accession>A0A1D6I0S2</accession>
<name>A0A1D6I0S2_MAIZE</name>
<feature type="region of interest" description="Disordered" evidence="1">
    <location>
        <begin position="47"/>
        <end position="108"/>
    </location>
</feature>
<feature type="non-terminal residue" evidence="2">
    <location>
        <position position="120"/>
    </location>
</feature>
<gene>
    <name evidence="2" type="ORF">ZEAMMB73_Zm00001d019896</name>
</gene>
<dbReference type="SMR" id="A0A1D6I0S2"/>
<protein>
    <submittedName>
        <fullName evidence="2">Uncharacterized protein</fullName>
    </submittedName>
</protein>
<organism evidence="2">
    <name type="scientific">Zea mays</name>
    <name type="common">Maize</name>
    <dbReference type="NCBI Taxonomy" id="4577"/>
    <lineage>
        <taxon>Eukaryota</taxon>
        <taxon>Viridiplantae</taxon>
        <taxon>Streptophyta</taxon>
        <taxon>Embryophyta</taxon>
        <taxon>Tracheophyta</taxon>
        <taxon>Spermatophyta</taxon>
        <taxon>Magnoliopsida</taxon>
        <taxon>Liliopsida</taxon>
        <taxon>Poales</taxon>
        <taxon>Poaceae</taxon>
        <taxon>PACMAD clade</taxon>
        <taxon>Panicoideae</taxon>
        <taxon>Andropogonodae</taxon>
        <taxon>Andropogoneae</taxon>
        <taxon>Tripsacinae</taxon>
        <taxon>Zea</taxon>
    </lineage>
</organism>
<reference evidence="2" key="1">
    <citation type="submission" date="2015-12" db="EMBL/GenBank/DDBJ databases">
        <title>Update maize B73 reference genome by single molecule sequencing technologies.</title>
        <authorList>
            <consortium name="Maize Genome Sequencing Project"/>
            <person name="Ware D."/>
        </authorList>
    </citation>
    <scope>NUCLEOTIDE SEQUENCE [LARGE SCALE GENOMIC DNA]</scope>
    <source>
        <tissue evidence="2">Seedling</tissue>
    </source>
</reference>
<proteinExistence type="predicted"/>